<feature type="region of interest" description="Disordered" evidence="1">
    <location>
        <begin position="97"/>
        <end position="128"/>
    </location>
</feature>
<dbReference type="AlphaFoldDB" id="W6Z3R9"/>
<feature type="compositionally biased region" description="Low complexity" evidence="1">
    <location>
        <begin position="58"/>
        <end position="69"/>
    </location>
</feature>
<dbReference type="GeneID" id="19151527"/>
<accession>W6Z3R9</accession>
<keyword evidence="3" id="KW-1185">Reference proteome</keyword>
<organism evidence="2 3">
    <name type="scientific">Cochliobolus carbonum (strain 26-R-13)</name>
    <name type="common">Maize leaf spot fungus</name>
    <name type="synonym">Bipolaris zeicola</name>
    <dbReference type="NCBI Taxonomy" id="930089"/>
    <lineage>
        <taxon>Eukaryota</taxon>
        <taxon>Fungi</taxon>
        <taxon>Dikarya</taxon>
        <taxon>Ascomycota</taxon>
        <taxon>Pezizomycotina</taxon>
        <taxon>Dothideomycetes</taxon>
        <taxon>Pleosporomycetidae</taxon>
        <taxon>Pleosporales</taxon>
        <taxon>Pleosporineae</taxon>
        <taxon>Pleosporaceae</taxon>
        <taxon>Bipolaris</taxon>
    </lineage>
</organism>
<sequence length="170" mass="18529">MGHNTSRALITTSPHVLHIDKPAVRCTLHHTRGPVTCCGPWELPLPINRILTHTRSLSSSSSSSSSLLSDPSQAQPLSPTRCIGVGGLPESPITHCPLRTAHRPSPVASTCVPTTHHHRPLRQPSPTTVLETKCPGTHNCISPANDSYCLMELFWKTRRPSKFSSLCLRP</sequence>
<evidence type="ECO:0000313" key="2">
    <source>
        <dbReference type="EMBL" id="EUC38331.1"/>
    </source>
</evidence>
<proteinExistence type="predicted"/>
<dbReference type="EMBL" id="KI964543">
    <property type="protein sequence ID" value="EUC38331.1"/>
    <property type="molecule type" value="Genomic_DNA"/>
</dbReference>
<dbReference type="RefSeq" id="XP_007707373.1">
    <property type="nucleotide sequence ID" value="XM_007709183.1"/>
</dbReference>
<dbReference type="HOGENOM" id="CLU_1570358_0_0_1"/>
<evidence type="ECO:0000313" key="3">
    <source>
        <dbReference type="Proteomes" id="UP000053841"/>
    </source>
</evidence>
<gene>
    <name evidence="2" type="ORF">COCCADRAFT_83238</name>
</gene>
<dbReference type="Proteomes" id="UP000053841">
    <property type="component" value="Unassembled WGS sequence"/>
</dbReference>
<dbReference type="KEGG" id="bze:COCCADRAFT_83238"/>
<protein>
    <submittedName>
        <fullName evidence="2">Uncharacterized protein</fullName>
    </submittedName>
</protein>
<feature type="region of interest" description="Disordered" evidence="1">
    <location>
        <begin position="58"/>
        <end position="81"/>
    </location>
</feature>
<reference evidence="2 3" key="1">
    <citation type="journal article" date="2013" name="PLoS Genet.">
        <title>Comparative genome structure, secondary metabolite, and effector coding capacity across Cochliobolus pathogens.</title>
        <authorList>
            <person name="Condon B.J."/>
            <person name="Leng Y."/>
            <person name="Wu D."/>
            <person name="Bushley K.E."/>
            <person name="Ohm R.A."/>
            <person name="Otillar R."/>
            <person name="Martin J."/>
            <person name="Schackwitz W."/>
            <person name="Grimwood J."/>
            <person name="MohdZainudin N."/>
            <person name="Xue C."/>
            <person name="Wang R."/>
            <person name="Manning V.A."/>
            <person name="Dhillon B."/>
            <person name="Tu Z.J."/>
            <person name="Steffenson B.J."/>
            <person name="Salamov A."/>
            <person name="Sun H."/>
            <person name="Lowry S."/>
            <person name="LaButti K."/>
            <person name="Han J."/>
            <person name="Copeland A."/>
            <person name="Lindquist E."/>
            <person name="Barry K."/>
            <person name="Schmutz J."/>
            <person name="Baker S.E."/>
            <person name="Ciuffetti L.M."/>
            <person name="Grigoriev I.V."/>
            <person name="Zhong S."/>
            <person name="Turgeon B.G."/>
        </authorList>
    </citation>
    <scope>NUCLEOTIDE SEQUENCE [LARGE SCALE GENOMIC DNA]</scope>
    <source>
        <strain evidence="2 3">26-R-13</strain>
    </source>
</reference>
<evidence type="ECO:0000256" key="1">
    <source>
        <dbReference type="SAM" id="MobiDB-lite"/>
    </source>
</evidence>
<name>W6Z3R9_COCC2</name>